<feature type="region of interest" description="Disordered" evidence="1">
    <location>
        <begin position="199"/>
        <end position="223"/>
    </location>
</feature>
<proteinExistence type="predicted"/>
<accession>A0AA39XAT7</accession>
<reference evidence="2" key="1">
    <citation type="submission" date="2023-06" db="EMBL/GenBank/DDBJ databases">
        <title>Genome-scale phylogeny and comparative genomics of the fungal order Sordariales.</title>
        <authorList>
            <consortium name="Lawrence Berkeley National Laboratory"/>
            <person name="Hensen N."/>
            <person name="Bonometti L."/>
            <person name="Westerberg I."/>
            <person name="Brannstrom I.O."/>
            <person name="Guillou S."/>
            <person name="Cros-Aarteil S."/>
            <person name="Calhoun S."/>
            <person name="Haridas S."/>
            <person name="Kuo A."/>
            <person name="Mondo S."/>
            <person name="Pangilinan J."/>
            <person name="Riley R."/>
            <person name="LaButti K."/>
            <person name="Andreopoulos B."/>
            <person name="Lipzen A."/>
            <person name="Chen C."/>
            <person name="Yanf M."/>
            <person name="Daum C."/>
            <person name="Ng V."/>
            <person name="Clum A."/>
            <person name="Steindorff A."/>
            <person name="Ohm R."/>
            <person name="Martin F."/>
            <person name="Silar P."/>
            <person name="Natvig D."/>
            <person name="Lalanne C."/>
            <person name="Gautier V."/>
            <person name="Ament-velasquez S.L."/>
            <person name="Kruys A."/>
            <person name="Hutchinson M.I."/>
            <person name="Powell A.J."/>
            <person name="Barry K."/>
            <person name="Miller A.N."/>
            <person name="Grigoriev I.V."/>
            <person name="Debuchy R."/>
            <person name="Gladieux P."/>
            <person name="Thoren M.H."/>
            <person name="Johannesson H."/>
        </authorList>
    </citation>
    <scope>NUCLEOTIDE SEQUENCE</scope>
    <source>
        <strain evidence="2">SMH3391-2</strain>
    </source>
</reference>
<feature type="region of interest" description="Disordered" evidence="1">
    <location>
        <begin position="313"/>
        <end position="347"/>
    </location>
</feature>
<evidence type="ECO:0000313" key="2">
    <source>
        <dbReference type="EMBL" id="KAK0630504.1"/>
    </source>
</evidence>
<dbReference type="Proteomes" id="UP001174934">
    <property type="component" value="Unassembled WGS sequence"/>
</dbReference>
<feature type="compositionally biased region" description="Gly residues" evidence="1">
    <location>
        <begin position="317"/>
        <end position="327"/>
    </location>
</feature>
<dbReference type="EMBL" id="JAULSR010000002">
    <property type="protein sequence ID" value="KAK0630504.1"/>
    <property type="molecule type" value="Genomic_DNA"/>
</dbReference>
<protein>
    <submittedName>
        <fullName evidence="2">Uncharacterized protein</fullName>
    </submittedName>
</protein>
<dbReference type="AlphaFoldDB" id="A0AA39XAT7"/>
<organism evidence="2 3">
    <name type="scientific">Bombardia bombarda</name>
    <dbReference type="NCBI Taxonomy" id="252184"/>
    <lineage>
        <taxon>Eukaryota</taxon>
        <taxon>Fungi</taxon>
        <taxon>Dikarya</taxon>
        <taxon>Ascomycota</taxon>
        <taxon>Pezizomycotina</taxon>
        <taxon>Sordariomycetes</taxon>
        <taxon>Sordariomycetidae</taxon>
        <taxon>Sordariales</taxon>
        <taxon>Lasiosphaeriaceae</taxon>
        <taxon>Bombardia</taxon>
    </lineage>
</organism>
<keyword evidence="3" id="KW-1185">Reference proteome</keyword>
<evidence type="ECO:0000256" key="1">
    <source>
        <dbReference type="SAM" id="MobiDB-lite"/>
    </source>
</evidence>
<comment type="caution">
    <text evidence="2">The sequence shown here is derived from an EMBL/GenBank/DDBJ whole genome shotgun (WGS) entry which is preliminary data.</text>
</comment>
<evidence type="ECO:0000313" key="3">
    <source>
        <dbReference type="Proteomes" id="UP001174934"/>
    </source>
</evidence>
<feature type="compositionally biased region" description="Basic and acidic residues" evidence="1">
    <location>
        <begin position="335"/>
        <end position="345"/>
    </location>
</feature>
<gene>
    <name evidence="2" type="ORF">B0T17DRAFT_616152</name>
</gene>
<sequence>MVRAAATRASARMPPPAVRQRTASPTAMQKLPAGSMQSQRAQAALWTSAVLSMDSSGFGGCGPPQKARPDKSARCEVDEFPMGNLVESGNNNPQVCRLVHWKGNGEQGNDCNAWKSAQWSRCSSFRRTICRSSDGGPPATWKFGPLAGNRGIGAAKHFVSAYGFDSQTANSVCFAFLKRGMYGDGQEILTAAANLTSTADHSGTGTCHVEPTSREDDDNYASNDSGLRFEDMDGNPIDGRDCGIIYGENEAEVKLLVDEDDNVVDYVYVYESENHESPVTVAEGGAVATGQPAMPASDLKSPTVTVTLTEAETTTAAGGGSGSGRGASGLPPPESCRDGTAKGETGDGIWGELSFLIRSQLGT</sequence>
<name>A0AA39XAT7_9PEZI</name>
<feature type="region of interest" description="Disordered" evidence="1">
    <location>
        <begin position="1"/>
        <end position="29"/>
    </location>
</feature>